<dbReference type="InterPro" id="IPR000719">
    <property type="entry name" value="Prot_kinase_dom"/>
</dbReference>
<feature type="domain" description="Protein kinase" evidence="12">
    <location>
        <begin position="364"/>
        <end position="695"/>
    </location>
</feature>
<evidence type="ECO:0000256" key="11">
    <source>
        <dbReference type="SAM" id="MobiDB-lite"/>
    </source>
</evidence>
<dbReference type="EMBL" id="JAEUBD010000983">
    <property type="protein sequence ID" value="KAH3670144.1"/>
    <property type="molecule type" value="Genomic_DNA"/>
</dbReference>
<dbReference type="Proteomes" id="UP000788993">
    <property type="component" value="Unassembled WGS sequence"/>
</dbReference>
<feature type="region of interest" description="Disordered" evidence="11">
    <location>
        <begin position="50"/>
        <end position="112"/>
    </location>
</feature>
<dbReference type="InterPro" id="IPR050494">
    <property type="entry name" value="Ser_Thr_dual-spec_kinase"/>
</dbReference>
<dbReference type="GO" id="GO:0005634">
    <property type="term" value="C:nucleus"/>
    <property type="evidence" value="ECO:0007669"/>
    <property type="project" value="TreeGrafter"/>
</dbReference>
<dbReference type="GO" id="GO:0030447">
    <property type="term" value="P:filamentous growth"/>
    <property type="evidence" value="ECO:0007669"/>
    <property type="project" value="UniProtKB-ARBA"/>
</dbReference>
<keyword evidence="7 10" id="KW-0547">Nucleotide-binding</keyword>
<evidence type="ECO:0000256" key="4">
    <source>
        <dbReference type="ARBA" id="ARBA00022527"/>
    </source>
</evidence>
<keyword evidence="14" id="KW-1185">Reference proteome</keyword>
<evidence type="ECO:0000256" key="2">
    <source>
        <dbReference type="ARBA" id="ARBA00008867"/>
    </source>
</evidence>
<dbReference type="GO" id="GO:0004713">
    <property type="term" value="F:protein tyrosine kinase activity"/>
    <property type="evidence" value="ECO:0007669"/>
    <property type="project" value="TreeGrafter"/>
</dbReference>
<evidence type="ECO:0000313" key="13">
    <source>
        <dbReference type="EMBL" id="KAH3670144.1"/>
    </source>
</evidence>
<evidence type="ECO:0000256" key="1">
    <source>
        <dbReference type="ARBA" id="ARBA00004496"/>
    </source>
</evidence>
<dbReference type="CDD" id="cd14212">
    <property type="entry name" value="PKc_YAK1"/>
    <property type="match status" value="1"/>
</dbReference>
<comment type="similarity">
    <text evidence="2">Belongs to the protein kinase superfamily. CMGC Ser/Thr protein kinase family. MNB/DYRK subfamily.</text>
</comment>
<evidence type="ECO:0000256" key="5">
    <source>
        <dbReference type="ARBA" id="ARBA00022553"/>
    </source>
</evidence>
<keyword evidence="4" id="KW-0723">Serine/threonine-protein kinase</keyword>
<name>A0A9P8T923_9ASCO</name>
<dbReference type="GO" id="GO:0005737">
    <property type="term" value="C:cytoplasm"/>
    <property type="evidence" value="ECO:0007669"/>
    <property type="project" value="UniProtKB-SubCell"/>
</dbReference>
<dbReference type="OrthoDB" id="9332038at2759"/>
<keyword evidence="5" id="KW-0597">Phosphoprotein</keyword>
<sequence>MDQQTNHEPAIEAQNLFKQNFQLSAAENPQQQNIDTQQHVLTGLQQMTLPNSQESETSTSSSVSMTSTPNESPRLGSRISASHQRLPSLSSLAPNLGSYNSTSQVPQASLTPRQYRISDVDINQALKRHQSETNTLNQFRNPWFNQKSNPRLAPINTHLGCDDNYSPLLMQTPVKGAPQGLPTTYESSTFQDASQIIPPLRINAPLPQDGYNQNAQFGHGEFYRRQSVAANYFSNHEPVPKSALPMYSKGFETHGELQRPHSPAPRFQRILSLSDLRPVTNAKPKYRRASSSTTFVSPLKALTTSISVTYSMCRPEFDYKSSKNPRRVLTKPSHPKSNNGYDNEDNDYILYVNDILGTEESRKYMVLDLLGQGTFGQVVKCQNLKTQEIVAVKVVKSTPVYLNQSLTEASILEHLNSKVDPHDKHHFLRLQDKFMHKNHLCLVFELLSSNLYDLIRQNQFNGLTIKLIRKFSVQLLDALAVLKDAKLIHCDLKPENISLVSLDRPDLKVIDFGSACHERQIFYTYIQSRFYRSPEVLLGLSYSSSVDMWSFGCIVAELYLGLPLFPGSSEYNQLYRIIQMMGMPPTWMIDMGKNSMNFMNKIELPNGKHTYQLKSMEQYSKENNVNETPGKEYFKQRYLEDIVMNYQLPKKNMTQQMIDKEMMNRKCLSHFLHGILNLNPLERWTPHEAILHPFITEQPFDGFWNPPSKTIGLPSGSGSASSLDTVRRQRSKSFGNI</sequence>
<evidence type="ECO:0000256" key="8">
    <source>
        <dbReference type="ARBA" id="ARBA00022777"/>
    </source>
</evidence>
<feature type="binding site" evidence="10">
    <location>
        <position position="393"/>
    </location>
    <ligand>
        <name>ATP</name>
        <dbReference type="ChEBI" id="CHEBI:30616"/>
    </ligand>
</feature>
<dbReference type="GO" id="GO:0004674">
    <property type="term" value="F:protein serine/threonine kinase activity"/>
    <property type="evidence" value="ECO:0007669"/>
    <property type="project" value="UniProtKB-KW"/>
</dbReference>
<proteinExistence type="inferred from homology"/>
<evidence type="ECO:0000313" key="14">
    <source>
        <dbReference type="Proteomes" id="UP000788993"/>
    </source>
</evidence>
<feature type="compositionally biased region" description="Low complexity" evidence="11">
    <location>
        <begin position="52"/>
        <end position="72"/>
    </location>
</feature>
<evidence type="ECO:0000256" key="9">
    <source>
        <dbReference type="ARBA" id="ARBA00022840"/>
    </source>
</evidence>
<accession>A0A9P8T923</accession>
<evidence type="ECO:0000259" key="12">
    <source>
        <dbReference type="PROSITE" id="PS50011"/>
    </source>
</evidence>
<evidence type="ECO:0000256" key="6">
    <source>
        <dbReference type="ARBA" id="ARBA00022679"/>
    </source>
</evidence>
<comment type="caution">
    <text evidence="13">The sequence shown here is derived from an EMBL/GenBank/DDBJ whole genome shotgun (WGS) entry which is preliminary data.</text>
</comment>
<dbReference type="AlphaFoldDB" id="A0A9P8T923"/>
<keyword evidence="9 10" id="KW-0067">ATP-binding</keyword>
<dbReference type="FunFam" id="3.30.200.20:FF:000087">
    <property type="entry name" value="Dual specificity tyrosine-phosphorylation-regulated kinase 1A"/>
    <property type="match status" value="1"/>
</dbReference>
<feature type="region of interest" description="Disordered" evidence="11">
    <location>
        <begin position="321"/>
        <end position="341"/>
    </location>
</feature>
<evidence type="ECO:0000256" key="10">
    <source>
        <dbReference type="PROSITE-ProRule" id="PRU10141"/>
    </source>
</evidence>
<feature type="region of interest" description="Disordered" evidence="11">
    <location>
        <begin position="706"/>
        <end position="737"/>
    </location>
</feature>
<evidence type="ECO:0000256" key="3">
    <source>
        <dbReference type="ARBA" id="ARBA00022490"/>
    </source>
</evidence>
<keyword evidence="3" id="KW-0963">Cytoplasm</keyword>
<dbReference type="InterPro" id="IPR017441">
    <property type="entry name" value="Protein_kinase_ATP_BS"/>
</dbReference>
<keyword evidence="6" id="KW-0808">Transferase</keyword>
<evidence type="ECO:0000256" key="7">
    <source>
        <dbReference type="ARBA" id="ARBA00022741"/>
    </source>
</evidence>
<dbReference type="PROSITE" id="PS50011">
    <property type="entry name" value="PROTEIN_KINASE_DOM"/>
    <property type="match status" value="1"/>
</dbReference>
<comment type="subcellular location">
    <subcellularLocation>
        <location evidence="1">Cytoplasm</location>
    </subcellularLocation>
</comment>
<feature type="compositionally biased region" description="Polar residues" evidence="11">
    <location>
        <begin position="79"/>
        <end position="112"/>
    </location>
</feature>
<dbReference type="PROSITE" id="PS00107">
    <property type="entry name" value="PROTEIN_KINASE_ATP"/>
    <property type="match status" value="1"/>
</dbReference>
<dbReference type="PANTHER" id="PTHR24058:SF17">
    <property type="entry name" value="HOMEODOMAIN INTERACTING PROTEIN KINASE, ISOFORM D"/>
    <property type="match status" value="1"/>
</dbReference>
<dbReference type="SUPFAM" id="SSF56112">
    <property type="entry name" value="Protein kinase-like (PK-like)"/>
    <property type="match status" value="1"/>
</dbReference>
<reference evidence="13" key="2">
    <citation type="submission" date="2021-01" db="EMBL/GenBank/DDBJ databases">
        <authorList>
            <person name="Schikora-Tamarit M.A."/>
        </authorList>
    </citation>
    <scope>NUCLEOTIDE SEQUENCE</scope>
    <source>
        <strain evidence="13">NCAIM Y.01608</strain>
    </source>
</reference>
<reference evidence="13" key="1">
    <citation type="journal article" date="2021" name="Open Biol.">
        <title>Shared evolutionary footprints suggest mitochondrial oxidative damage underlies multiple complex I losses in fungi.</title>
        <authorList>
            <person name="Schikora-Tamarit M.A."/>
            <person name="Marcet-Houben M."/>
            <person name="Nosek J."/>
            <person name="Gabaldon T."/>
        </authorList>
    </citation>
    <scope>NUCLEOTIDE SEQUENCE</scope>
    <source>
        <strain evidence="13">NCAIM Y.01608</strain>
    </source>
</reference>
<protein>
    <recommendedName>
        <fullName evidence="12">Protein kinase domain-containing protein</fullName>
    </recommendedName>
</protein>
<dbReference type="GO" id="GO:0005524">
    <property type="term" value="F:ATP binding"/>
    <property type="evidence" value="ECO:0007669"/>
    <property type="project" value="UniProtKB-UniRule"/>
</dbReference>
<dbReference type="Pfam" id="PF00069">
    <property type="entry name" value="Pkinase"/>
    <property type="match status" value="1"/>
</dbReference>
<gene>
    <name evidence="13" type="ORF">OGATHE_002957</name>
</gene>
<dbReference type="Gene3D" id="3.30.200.20">
    <property type="entry name" value="Phosphorylase Kinase, domain 1"/>
    <property type="match status" value="1"/>
</dbReference>
<dbReference type="InterPro" id="IPR011009">
    <property type="entry name" value="Kinase-like_dom_sf"/>
</dbReference>
<dbReference type="Gene3D" id="1.10.510.10">
    <property type="entry name" value="Transferase(Phosphotransferase) domain 1"/>
    <property type="match status" value="1"/>
</dbReference>
<dbReference type="FunFam" id="1.10.510.10:FF:000380">
    <property type="entry name" value="Serine/threonine-protein kinase ppk15"/>
    <property type="match status" value="1"/>
</dbReference>
<dbReference type="PANTHER" id="PTHR24058">
    <property type="entry name" value="DUAL SPECIFICITY PROTEIN KINASE"/>
    <property type="match status" value="1"/>
</dbReference>
<keyword evidence="8" id="KW-0418">Kinase</keyword>
<dbReference type="SMART" id="SM00220">
    <property type="entry name" value="S_TKc"/>
    <property type="match status" value="1"/>
</dbReference>
<organism evidence="13 14">
    <name type="scientific">Ogataea polymorpha</name>
    <dbReference type="NCBI Taxonomy" id="460523"/>
    <lineage>
        <taxon>Eukaryota</taxon>
        <taxon>Fungi</taxon>
        <taxon>Dikarya</taxon>
        <taxon>Ascomycota</taxon>
        <taxon>Saccharomycotina</taxon>
        <taxon>Pichiomycetes</taxon>
        <taxon>Pichiales</taxon>
        <taxon>Pichiaceae</taxon>
        <taxon>Ogataea</taxon>
    </lineage>
</organism>